<evidence type="ECO:0000313" key="4">
    <source>
        <dbReference type="RefSeq" id="XP_012569924.1"/>
    </source>
</evidence>
<dbReference type="RefSeq" id="XP_012569924.1">
    <property type="nucleotide sequence ID" value="XM_012714470.2"/>
</dbReference>
<name>A0A1S3E3H6_CICAR</name>
<dbReference type="GeneID" id="105851875"/>
<dbReference type="AlphaFoldDB" id="A0A1S3E3H6"/>
<feature type="transmembrane region" description="Helical" evidence="2">
    <location>
        <begin position="37"/>
        <end position="56"/>
    </location>
</feature>
<evidence type="ECO:0000256" key="1">
    <source>
        <dbReference type="SAM" id="MobiDB-lite"/>
    </source>
</evidence>
<proteinExistence type="predicted"/>
<feature type="region of interest" description="Disordered" evidence="1">
    <location>
        <begin position="1"/>
        <end position="20"/>
    </location>
</feature>
<reference evidence="4" key="2">
    <citation type="submission" date="2025-08" db="UniProtKB">
        <authorList>
            <consortium name="RefSeq"/>
        </authorList>
    </citation>
    <scope>IDENTIFICATION</scope>
    <source>
        <tissue evidence="4">Etiolated seedlings</tissue>
    </source>
</reference>
<reference evidence="3" key="1">
    <citation type="journal article" date="2013" name="Nat. Biotechnol.">
        <title>Draft genome sequence of chickpea (Cicer arietinum) provides a resource for trait improvement.</title>
        <authorList>
            <person name="Varshney R.K."/>
            <person name="Song C."/>
            <person name="Saxena R.K."/>
            <person name="Azam S."/>
            <person name="Yu S."/>
            <person name="Sharpe A.G."/>
            <person name="Cannon S."/>
            <person name="Baek J."/>
            <person name="Rosen B.D."/>
            <person name="Tar'an B."/>
            <person name="Millan T."/>
            <person name="Zhang X."/>
            <person name="Ramsay L.D."/>
            <person name="Iwata A."/>
            <person name="Wang Y."/>
            <person name="Nelson W."/>
            <person name="Farmer A.D."/>
            <person name="Gaur P.M."/>
            <person name="Soderlund C."/>
            <person name="Penmetsa R.V."/>
            <person name="Xu C."/>
            <person name="Bharti A.K."/>
            <person name="He W."/>
            <person name="Winter P."/>
            <person name="Zhao S."/>
            <person name="Hane J.K."/>
            <person name="Carrasquilla-Garcia N."/>
            <person name="Condie J.A."/>
            <person name="Upadhyaya H.D."/>
            <person name="Luo M.C."/>
            <person name="Thudi M."/>
            <person name="Gowda C.L."/>
            <person name="Singh N.P."/>
            <person name="Lichtenzveig J."/>
            <person name="Gali K.K."/>
            <person name="Rubio J."/>
            <person name="Nadarajan N."/>
            <person name="Dolezel J."/>
            <person name="Bansal K.C."/>
            <person name="Xu X."/>
            <person name="Edwards D."/>
            <person name="Zhang G."/>
            <person name="Kahl G."/>
            <person name="Gil J."/>
            <person name="Singh K.B."/>
            <person name="Datta S.K."/>
            <person name="Jackson S.A."/>
            <person name="Wang J."/>
            <person name="Cook D.R."/>
        </authorList>
    </citation>
    <scope>NUCLEOTIDE SEQUENCE [LARGE SCALE GENOMIC DNA]</scope>
    <source>
        <strain evidence="3">cv. CDC Frontier</strain>
    </source>
</reference>
<feature type="compositionally biased region" description="Basic and acidic residues" evidence="1">
    <location>
        <begin position="1"/>
        <end position="18"/>
    </location>
</feature>
<keyword evidence="2" id="KW-0472">Membrane</keyword>
<sequence length="308" mass="34164">MKWHRSMDDERIRMESNNKKKNKNLISRNISEAGGNGIVGLALAVVGFIAVASLSINKNRKKHNASNPKPTLEKSCENLENNEIETNQGLHVFLHLSSSTTTTNDGDAASCHETTDTKSINDTFILEEKIDTVPDTNIINEVVSATSVNHQEIVLSDDSYSESATSTQDSGTGGIDENSHDSESQNVELEIHENLQSIEAETVNDDAVVSEPDFDSKDEEEKIEMQQNEEHVAGKTESEVTKETESVETEITCYENGNLSMEVNGDEPLVSHSFQLTTLLMLLPGLFLLLILLLLMHLTQQFHFTFLQ</sequence>
<feature type="region of interest" description="Disordered" evidence="1">
    <location>
        <begin position="225"/>
        <end position="245"/>
    </location>
</feature>
<feature type="transmembrane region" description="Helical" evidence="2">
    <location>
        <begin position="279"/>
        <end position="298"/>
    </location>
</feature>
<evidence type="ECO:0000313" key="3">
    <source>
        <dbReference type="Proteomes" id="UP000087171"/>
    </source>
</evidence>
<dbReference type="KEGG" id="cam:105851875"/>
<keyword evidence="2" id="KW-0812">Transmembrane</keyword>
<gene>
    <name evidence="4" type="primary">LOC105851875</name>
</gene>
<organism evidence="3 4">
    <name type="scientific">Cicer arietinum</name>
    <name type="common">Chickpea</name>
    <name type="synonym">Garbanzo</name>
    <dbReference type="NCBI Taxonomy" id="3827"/>
    <lineage>
        <taxon>Eukaryota</taxon>
        <taxon>Viridiplantae</taxon>
        <taxon>Streptophyta</taxon>
        <taxon>Embryophyta</taxon>
        <taxon>Tracheophyta</taxon>
        <taxon>Spermatophyta</taxon>
        <taxon>Magnoliopsida</taxon>
        <taxon>eudicotyledons</taxon>
        <taxon>Gunneridae</taxon>
        <taxon>Pentapetalae</taxon>
        <taxon>rosids</taxon>
        <taxon>fabids</taxon>
        <taxon>Fabales</taxon>
        <taxon>Fabaceae</taxon>
        <taxon>Papilionoideae</taxon>
        <taxon>50 kb inversion clade</taxon>
        <taxon>NPAAA clade</taxon>
        <taxon>Hologalegina</taxon>
        <taxon>IRL clade</taxon>
        <taxon>Cicereae</taxon>
        <taxon>Cicer</taxon>
    </lineage>
</organism>
<dbReference type="OrthoDB" id="1432436at2759"/>
<keyword evidence="2" id="KW-1133">Transmembrane helix</keyword>
<evidence type="ECO:0000256" key="2">
    <source>
        <dbReference type="SAM" id="Phobius"/>
    </source>
</evidence>
<feature type="region of interest" description="Disordered" evidence="1">
    <location>
        <begin position="154"/>
        <end position="185"/>
    </location>
</feature>
<keyword evidence="3" id="KW-1185">Reference proteome</keyword>
<dbReference type="Proteomes" id="UP000087171">
    <property type="component" value="Chromosome Ca4"/>
</dbReference>
<accession>A0A1S3E3H6</accession>
<feature type="compositionally biased region" description="Polar residues" evidence="1">
    <location>
        <begin position="161"/>
        <end position="170"/>
    </location>
</feature>
<protein>
    <submittedName>
        <fullName evidence="4">Uncharacterized protein LOC105851875</fullName>
    </submittedName>
</protein>